<comment type="subcellular location">
    <subcellularLocation>
        <location evidence="1">Membrane</location>
        <topology evidence="1">Multi-pass membrane protein</topology>
    </subcellularLocation>
</comment>
<dbReference type="InterPro" id="IPR005804">
    <property type="entry name" value="FA_desaturase_dom"/>
</dbReference>
<gene>
    <name evidence="14" type="ORF">CS022_20520</name>
</gene>
<evidence type="ECO:0000256" key="3">
    <source>
        <dbReference type="ARBA" id="ARBA00022516"/>
    </source>
</evidence>
<comment type="caution">
    <text evidence="14">The sequence shown here is derived from an EMBL/GenBank/DDBJ whole genome shotgun (WGS) entry which is preliminary data.</text>
</comment>
<evidence type="ECO:0000313" key="14">
    <source>
        <dbReference type="EMBL" id="RXJ71591.1"/>
    </source>
</evidence>
<dbReference type="PANTHER" id="PTHR11351">
    <property type="entry name" value="ACYL-COA DESATURASE"/>
    <property type="match status" value="1"/>
</dbReference>
<comment type="similarity">
    <text evidence="2">Belongs to the fatty acid desaturase type 2 family.</text>
</comment>
<dbReference type="RefSeq" id="WP_129123795.1">
    <property type="nucleotide sequence ID" value="NZ_PEIB01000035.1"/>
</dbReference>
<accession>A0A4Q0YRJ8</accession>
<keyword evidence="11" id="KW-0275">Fatty acid biosynthesis</keyword>
<dbReference type="PRINTS" id="PR00075">
    <property type="entry name" value="FACDDSATRASE"/>
</dbReference>
<evidence type="ECO:0000256" key="7">
    <source>
        <dbReference type="ARBA" id="ARBA00023002"/>
    </source>
</evidence>
<evidence type="ECO:0000256" key="1">
    <source>
        <dbReference type="ARBA" id="ARBA00004141"/>
    </source>
</evidence>
<dbReference type="OrthoDB" id="19906at2"/>
<evidence type="ECO:0000256" key="4">
    <source>
        <dbReference type="ARBA" id="ARBA00022692"/>
    </source>
</evidence>
<reference evidence="14 15" key="1">
    <citation type="submission" date="2017-10" db="EMBL/GenBank/DDBJ databases">
        <title>Nyctiphanis sp. nov., isolated from the stomach of the euphausiid Nyctiphanes simplex (Hansen, 1911) in the Gulf of California.</title>
        <authorList>
            <person name="Gomez-Gil B."/>
            <person name="Aguilar-Mendez M."/>
            <person name="Lopez-Cortes A."/>
            <person name="Gomez-Gutierrez J."/>
            <person name="Roque A."/>
            <person name="Lang E."/>
            <person name="Gonzalez-Castillo A."/>
        </authorList>
    </citation>
    <scope>NUCLEOTIDE SEQUENCE [LARGE SCALE GENOMIC DNA]</scope>
    <source>
        <strain evidence="14 15">CAIM 600</strain>
    </source>
</reference>
<dbReference type="AlphaFoldDB" id="A0A4Q0YRJ8"/>
<organism evidence="14 15">
    <name type="scientific">Veronia nyctiphanis</name>
    <dbReference type="NCBI Taxonomy" id="1278244"/>
    <lineage>
        <taxon>Bacteria</taxon>
        <taxon>Pseudomonadati</taxon>
        <taxon>Pseudomonadota</taxon>
        <taxon>Gammaproteobacteria</taxon>
        <taxon>Vibrionales</taxon>
        <taxon>Vibrionaceae</taxon>
        <taxon>Veronia</taxon>
    </lineage>
</organism>
<keyword evidence="6 12" id="KW-1133">Transmembrane helix</keyword>
<dbReference type="InterPro" id="IPR015876">
    <property type="entry name" value="Acyl-CoA_DS"/>
</dbReference>
<dbReference type="GO" id="GO:0016717">
    <property type="term" value="F:oxidoreductase activity, acting on paired donors, with oxidation of a pair of donors resulting in the reduction of molecular oxygen to two molecules of water"/>
    <property type="evidence" value="ECO:0007669"/>
    <property type="project" value="InterPro"/>
</dbReference>
<dbReference type="PANTHER" id="PTHR11351:SF31">
    <property type="entry name" value="DESATURASE 1, ISOFORM A-RELATED"/>
    <property type="match status" value="1"/>
</dbReference>
<keyword evidence="5" id="KW-0276">Fatty acid metabolism</keyword>
<protein>
    <submittedName>
        <fullName evidence="14">Acyl-CoA desaturase</fullName>
    </submittedName>
</protein>
<keyword evidence="4 12" id="KW-0812">Transmembrane</keyword>
<dbReference type="GO" id="GO:0016020">
    <property type="term" value="C:membrane"/>
    <property type="evidence" value="ECO:0007669"/>
    <property type="project" value="UniProtKB-SubCell"/>
</dbReference>
<feature type="domain" description="Fatty acid desaturase" evidence="13">
    <location>
        <begin position="49"/>
        <end position="265"/>
    </location>
</feature>
<evidence type="ECO:0000256" key="6">
    <source>
        <dbReference type="ARBA" id="ARBA00022989"/>
    </source>
</evidence>
<evidence type="ECO:0000313" key="15">
    <source>
        <dbReference type="Proteomes" id="UP000290287"/>
    </source>
</evidence>
<evidence type="ECO:0000256" key="5">
    <source>
        <dbReference type="ARBA" id="ARBA00022832"/>
    </source>
</evidence>
<keyword evidence="10 12" id="KW-0472">Membrane</keyword>
<dbReference type="CDD" id="cd03505">
    <property type="entry name" value="Delta9-FADS-like"/>
    <property type="match status" value="1"/>
</dbReference>
<evidence type="ECO:0000256" key="2">
    <source>
        <dbReference type="ARBA" id="ARBA00008749"/>
    </source>
</evidence>
<evidence type="ECO:0000256" key="9">
    <source>
        <dbReference type="ARBA" id="ARBA00023098"/>
    </source>
</evidence>
<dbReference type="GO" id="GO:0006633">
    <property type="term" value="P:fatty acid biosynthetic process"/>
    <property type="evidence" value="ECO:0007669"/>
    <property type="project" value="UniProtKB-KW"/>
</dbReference>
<keyword evidence="15" id="KW-1185">Reference proteome</keyword>
<feature type="transmembrane region" description="Helical" evidence="12">
    <location>
        <begin position="41"/>
        <end position="62"/>
    </location>
</feature>
<dbReference type="Pfam" id="PF00487">
    <property type="entry name" value="FA_desaturase"/>
    <property type="match status" value="1"/>
</dbReference>
<proteinExistence type="inferred from homology"/>
<keyword evidence="3" id="KW-0444">Lipid biosynthesis</keyword>
<evidence type="ECO:0000256" key="11">
    <source>
        <dbReference type="ARBA" id="ARBA00023160"/>
    </source>
</evidence>
<dbReference type="EMBL" id="PEIB01000035">
    <property type="protein sequence ID" value="RXJ71591.1"/>
    <property type="molecule type" value="Genomic_DNA"/>
</dbReference>
<sequence length="378" mass="44581">MDSQQPKQPKVLWLNVIVFTVTFAVAAIGTPLWAWHHGFDLAQFIMLGVAFTFTGMSITAGYHRLWSHKAYEANSVLKVIFALGGAFAIQNSILHWASDHRIHHRHVDDNDVDPYSANRGFWYSHIGWMLRDYQRNRYADYTNCRDLQKDKIVMWQHKYYLPLVLLTNFGIPLVFGVLHGDIWGALILIGFTRLVLNHHTTFFINSLAHIWGKQPYTNKNSARDNGFLALLTFGEGYHNFHHIFENDYRNGIHWWQFDPTKWLIKAGSWVGLTTKLRITPEERIEKAKATMLLTRLKTRLSVSDENQRRIQLIQFEYDALLARMTDYYAMKKRFFDLKKRRLLKKYERADLLNQLQKMKSELQQQRKTWYSLAASYSY</sequence>
<keyword evidence="8" id="KW-0408">Iron</keyword>
<evidence type="ECO:0000256" key="12">
    <source>
        <dbReference type="SAM" id="Phobius"/>
    </source>
</evidence>
<evidence type="ECO:0000256" key="8">
    <source>
        <dbReference type="ARBA" id="ARBA00023004"/>
    </source>
</evidence>
<evidence type="ECO:0000259" key="13">
    <source>
        <dbReference type="Pfam" id="PF00487"/>
    </source>
</evidence>
<keyword evidence="7" id="KW-0560">Oxidoreductase</keyword>
<feature type="transmembrane region" description="Helical" evidence="12">
    <location>
        <begin position="12"/>
        <end position="35"/>
    </location>
</feature>
<keyword evidence="9" id="KW-0443">Lipid metabolism</keyword>
<evidence type="ECO:0000256" key="10">
    <source>
        <dbReference type="ARBA" id="ARBA00023136"/>
    </source>
</evidence>
<dbReference type="Proteomes" id="UP000290287">
    <property type="component" value="Unassembled WGS sequence"/>
</dbReference>
<name>A0A4Q0YRJ8_9GAMM</name>
<feature type="transmembrane region" description="Helical" evidence="12">
    <location>
        <begin position="159"/>
        <end position="178"/>
    </location>
</feature>